<dbReference type="Pfam" id="PF13472">
    <property type="entry name" value="Lipase_GDSL_2"/>
    <property type="match status" value="1"/>
</dbReference>
<reference evidence="2 3" key="1">
    <citation type="submission" date="2019-02" db="EMBL/GenBank/DDBJ databases">
        <title>Deep-cultivation of Planctomycetes and their phenomic and genomic characterization uncovers novel biology.</title>
        <authorList>
            <person name="Wiegand S."/>
            <person name="Jogler M."/>
            <person name="Boedeker C."/>
            <person name="Pinto D."/>
            <person name="Vollmers J."/>
            <person name="Rivas-Marin E."/>
            <person name="Kohn T."/>
            <person name="Peeters S.H."/>
            <person name="Heuer A."/>
            <person name="Rast P."/>
            <person name="Oberbeckmann S."/>
            <person name="Bunk B."/>
            <person name="Jeske O."/>
            <person name="Meyerdierks A."/>
            <person name="Storesund J.E."/>
            <person name="Kallscheuer N."/>
            <person name="Luecker S."/>
            <person name="Lage O.M."/>
            <person name="Pohl T."/>
            <person name="Merkel B.J."/>
            <person name="Hornburger P."/>
            <person name="Mueller R.-W."/>
            <person name="Bruemmer F."/>
            <person name="Labrenz M."/>
            <person name="Spormann A.M."/>
            <person name="Op Den Camp H."/>
            <person name="Overmann J."/>
            <person name="Amann R."/>
            <person name="Jetten M.S.M."/>
            <person name="Mascher T."/>
            <person name="Medema M.H."/>
            <person name="Devos D.P."/>
            <person name="Kaster A.-K."/>
            <person name="Ovreas L."/>
            <person name="Rohde M."/>
            <person name="Galperin M.Y."/>
            <person name="Jogler C."/>
        </authorList>
    </citation>
    <scope>NUCLEOTIDE SEQUENCE [LARGE SCALE GENOMIC DNA]</scope>
    <source>
        <strain evidence="2 3">Poly51</strain>
    </source>
</reference>
<gene>
    <name evidence="2" type="ORF">Poly51_00600</name>
</gene>
<dbReference type="Proteomes" id="UP000318288">
    <property type="component" value="Unassembled WGS sequence"/>
</dbReference>
<dbReference type="Gene3D" id="3.40.50.1110">
    <property type="entry name" value="SGNH hydrolase"/>
    <property type="match status" value="1"/>
</dbReference>
<sequence>MIWLFLLAGVLNSGQPLLQPGDRVAIVGGTFVERMQDSGTFEAELQSRRPEWKLSFRNLGWSGDDVHGIARKRFDGPEEGYQRILADVETADPTVVLVAYGASEASDGAAAVERFEAGLMRLVGDLRSSGNKGRRVILVAPVATPGYRSAEYTKSVERIRAVIAKVAKQTDTPELAVDWKPSPGEVTHDGLVPNSVGYQTLATRLADRLVGPTGGAPRGGDGDRLAAAVVAKDELFFHRYRPQNETYLMLFRKHEQGNNAAEIPRFDPLIQAADGRIWATARALKTDR</sequence>
<proteinExistence type="predicted"/>
<evidence type="ECO:0000259" key="1">
    <source>
        <dbReference type="Pfam" id="PF13472"/>
    </source>
</evidence>
<comment type="caution">
    <text evidence="2">The sequence shown here is derived from an EMBL/GenBank/DDBJ whole genome shotgun (WGS) entry which is preliminary data.</text>
</comment>
<organism evidence="2 3">
    <name type="scientific">Rubripirellula tenax</name>
    <dbReference type="NCBI Taxonomy" id="2528015"/>
    <lineage>
        <taxon>Bacteria</taxon>
        <taxon>Pseudomonadati</taxon>
        <taxon>Planctomycetota</taxon>
        <taxon>Planctomycetia</taxon>
        <taxon>Pirellulales</taxon>
        <taxon>Pirellulaceae</taxon>
        <taxon>Rubripirellula</taxon>
    </lineage>
</organism>
<dbReference type="InterPro" id="IPR036514">
    <property type="entry name" value="SGNH_hydro_sf"/>
</dbReference>
<dbReference type="EMBL" id="SJPW01000001">
    <property type="protein sequence ID" value="TWU59788.1"/>
    <property type="molecule type" value="Genomic_DNA"/>
</dbReference>
<dbReference type="RefSeq" id="WP_146453361.1">
    <property type="nucleotide sequence ID" value="NZ_SJPW01000001.1"/>
</dbReference>
<evidence type="ECO:0000313" key="2">
    <source>
        <dbReference type="EMBL" id="TWU59788.1"/>
    </source>
</evidence>
<dbReference type="AlphaFoldDB" id="A0A5C6FEB6"/>
<evidence type="ECO:0000313" key="3">
    <source>
        <dbReference type="Proteomes" id="UP000318288"/>
    </source>
</evidence>
<dbReference type="SUPFAM" id="SSF52266">
    <property type="entry name" value="SGNH hydrolase"/>
    <property type="match status" value="1"/>
</dbReference>
<name>A0A5C6FEB6_9BACT</name>
<feature type="domain" description="SGNH hydrolase-type esterase" evidence="1">
    <location>
        <begin position="46"/>
        <end position="199"/>
    </location>
</feature>
<dbReference type="GO" id="GO:0016788">
    <property type="term" value="F:hydrolase activity, acting on ester bonds"/>
    <property type="evidence" value="ECO:0007669"/>
    <property type="project" value="UniProtKB-ARBA"/>
</dbReference>
<dbReference type="InterPro" id="IPR013830">
    <property type="entry name" value="SGNH_hydro"/>
</dbReference>
<accession>A0A5C6FEB6</accession>
<protein>
    <recommendedName>
        <fullName evidence="1">SGNH hydrolase-type esterase domain-containing protein</fullName>
    </recommendedName>
</protein>
<keyword evidence="3" id="KW-1185">Reference proteome</keyword>
<dbReference type="OrthoDB" id="213326at2"/>